<feature type="active site" description="Proton acceptor" evidence="10">
    <location>
        <position position="301"/>
    </location>
</feature>
<evidence type="ECO:0000259" key="14">
    <source>
        <dbReference type="PROSITE" id="PS50132"/>
    </source>
</evidence>
<dbReference type="Pfam" id="PF00615">
    <property type="entry name" value="RGS"/>
    <property type="match status" value="1"/>
</dbReference>
<feature type="coiled-coil region" evidence="12">
    <location>
        <begin position="377"/>
        <end position="404"/>
    </location>
</feature>
<evidence type="ECO:0000313" key="15">
    <source>
        <dbReference type="Ensembl" id="ENSOTSP00005135273.1"/>
    </source>
</evidence>
<dbReference type="InterPro" id="IPR036305">
    <property type="entry name" value="RGS_sf"/>
</dbReference>
<evidence type="ECO:0000256" key="9">
    <source>
        <dbReference type="ARBA" id="ARBA00022840"/>
    </source>
</evidence>
<keyword evidence="16" id="KW-1185">Reference proteome</keyword>
<evidence type="ECO:0000313" key="16">
    <source>
        <dbReference type="Proteomes" id="UP000694402"/>
    </source>
</evidence>
<evidence type="ECO:0000256" key="10">
    <source>
        <dbReference type="PIRSR" id="PIRSR600239-51"/>
    </source>
</evidence>
<dbReference type="PRINTS" id="PR00717">
    <property type="entry name" value="GPCRKINASE"/>
</dbReference>
<dbReference type="GO" id="GO:0007165">
    <property type="term" value="P:signal transduction"/>
    <property type="evidence" value="ECO:0007669"/>
    <property type="project" value="InterPro"/>
</dbReference>
<comment type="similarity">
    <text evidence="2">Belongs to the protein kinase superfamily. AGC Ser/Thr protein kinase family. GPRK subfamily.</text>
</comment>
<keyword evidence="4" id="KW-0723">Serine/threonine-protein kinase</keyword>
<accession>A0AAZ3R2X7</accession>
<dbReference type="Gene3D" id="1.10.167.10">
    <property type="entry name" value="Regulator of G-protein Signalling 4, domain 2"/>
    <property type="match status" value="1"/>
</dbReference>
<dbReference type="GeneTree" id="ENSGT00940000164321"/>
<keyword evidence="8" id="KW-0418">Kinase</keyword>
<dbReference type="AlphaFoldDB" id="A0AAZ3R2X7"/>
<dbReference type="InterPro" id="IPR000239">
    <property type="entry name" value="GPCR_kinase"/>
</dbReference>
<dbReference type="InterPro" id="IPR000719">
    <property type="entry name" value="Prot_kinase_dom"/>
</dbReference>
<dbReference type="Pfam" id="PF00069">
    <property type="entry name" value="Pkinase"/>
    <property type="match status" value="1"/>
</dbReference>
<dbReference type="Gene3D" id="3.30.200.20">
    <property type="entry name" value="Phosphorylase Kinase, domain 1"/>
    <property type="match status" value="1"/>
</dbReference>
<dbReference type="PANTHER" id="PTHR24355">
    <property type="entry name" value="G PROTEIN-COUPLED RECEPTOR KINASE/RIBOSOMAL PROTEIN S6 KINASE"/>
    <property type="match status" value="1"/>
</dbReference>
<evidence type="ECO:0000259" key="13">
    <source>
        <dbReference type="PROSITE" id="PS50011"/>
    </source>
</evidence>
<dbReference type="SMART" id="SM00133">
    <property type="entry name" value="S_TK_X"/>
    <property type="match status" value="1"/>
</dbReference>
<sequence>MELENIVANTVLLKAREGGGGKRKGRSKKWKEILRFPHISQCTELGNSIDRDYISLCEKQPIGRLLFRLYCETRPELLRCIHLLDAMDDYELVPDEKRKSRGDQIIGKFLSKQLLEKYNLCVENLELHPCKEIFSDCPLHHYLRGAPFLDYQNSMYFDRFLQWKMLERQPIAKDTFRQYRVLGKGGFGEVCACQVRATGKMYACKKLEKKRIKKRKGESMALNEKQILEKVNSRFVVSLAYAYETKDALCLVLTLMNGGDLKFHIYSMGTPGFEKDRVQFYAAQICCGLDHLHQESIVYRDLKPENILLDDNGHIRISDLGLAIKVAEGDPIRGRVGTVGYMAPEVINNERYGMSPDWWGLGCLIYEMTAGRSPFRARKERVKREEVEKRVQEEEEEYSDKFTEDTKLLTKDPKQRLGCTAEGSSGVKAHCFFRNINFKRLEAGIQEPSFVPDPRAVYCKDVLDIEQFSTVKGVNLDQTDNDFYFKFSTGCVSIPWQHEMIDTECFSDLNVFGPQGTRPPDLDWNTPPEPPRRSLLDRIFRRHVRAHTQDRYILTHIYQYSVSHCSDCTVTSTHTVRTAQLHPHTLFTLHSYIHTHCSHCTVTSTHTVHTAQLHPHTLHSYIHTHCSHCTVTSTHTVHTAQLHPHTLFTLHSYIHTHCSHCTVTSTHTVHTAQLHPHTLFTLHSYIHTHCSHCTFTSTHTVHTAQLHPHTLFTLHIYIHTHCSHCTFTSTHTVPTAQLHPHTLFTLHSYIHTHCSHCTSTHTVHTAHPTHTVHTAQLHPHTLFTLHSYIHTHCSHCTVTSTHTVHTAQLHPHTLFTLHSYIHTHCSHCTVTSTHTVHTAQLVSLAPPVTLSPPHTVLFLAPPLSPPLFLAPPLSHYKYGLYLQWCLFFTGCSFHVAIGHKSCCCDGTLWYFTQ</sequence>
<name>A0AAZ3R2X7_ONCTS</name>
<dbReference type="Ensembl" id="ENSOTST00005185449.1">
    <property type="protein sequence ID" value="ENSOTSP00005135273.1"/>
    <property type="gene ID" value="ENSOTSG00005018977.2"/>
</dbReference>
<gene>
    <name evidence="15" type="primary">LOC112262620</name>
</gene>
<dbReference type="PROSITE" id="PS50011">
    <property type="entry name" value="PROTEIN_KINASE_DOM"/>
    <property type="match status" value="1"/>
</dbReference>
<keyword evidence="6" id="KW-0808">Transferase</keyword>
<dbReference type="InterPro" id="IPR016137">
    <property type="entry name" value="RGS"/>
</dbReference>
<organism evidence="15 16">
    <name type="scientific">Oncorhynchus tshawytscha</name>
    <name type="common">Chinook salmon</name>
    <name type="synonym">Salmo tshawytscha</name>
    <dbReference type="NCBI Taxonomy" id="74940"/>
    <lineage>
        <taxon>Eukaryota</taxon>
        <taxon>Metazoa</taxon>
        <taxon>Chordata</taxon>
        <taxon>Craniata</taxon>
        <taxon>Vertebrata</taxon>
        <taxon>Euteleostomi</taxon>
        <taxon>Actinopterygii</taxon>
        <taxon>Neopterygii</taxon>
        <taxon>Teleostei</taxon>
        <taxon>Protacanthopterygii</taxon>
        <taxon>Salmoniformes</taxon>
        <taxon>Salmonidae</taxon>
        <taxon>Salmoninae</taxon>
        <taxon>Oncorhynchus</taxon>
    </lineage>
</organism>
<keyword evidence="9 11" id="KW-0067">ATP-binding</keyword>
<dbReference type="Gene3D" id="1.10.510.10">
    <property type="entry name" value="Transferase(Phosphotransferase) domain 1"/>
    <property type="match status" value="1"/>
</dbReference>
<feature type="domain" description="RGS" evidence="14">
    <location>
        <begin position="59"/>
        <end position="161"/>
    </location>
</feature>
<dbReference type="GO" id="GO:0005524">
    <property type="term" value="F:ATP binding"/>
    <property type="evidence" value="ECO:0007669"/>
    <property type="project" value="UniProtKB-UniRule"/>
</dbReference>
<reference evidence="16" key="1">
    <citation type="journal article" date="2018" name="PLoS ONE">
        <title>Chinook salmon (Oncorhynchus tshawytscha) genome and transcriptome.</title>
        <authorList>
            <person name="Christensen K.A."/>
            <person name="Leong J.S."/>
            <person name="Sakhrani D."/>
            <person name="Biagi C.A."/>
            <person name="Minkley D.R."/>
            <person name="Withler R.E."/>
            <person name="Rondeau E.B."/>
            <person name="Koop B.F."/>
            <person name="Devlin R.H."/>
        </authorList>
    </citation>
    <scope>NUCLEOTIDE SEQUENCE [LARGE SCALE GENOMIC DNA]</scope>
</reference>
<protein>
    <recommendedName>
        <fullName evidence="3">[G-protein-coupled receptor] kinase</fullName>
        <ecNumber evidence="3">2.7.11.16</ecNumber>
    </recommendedName>
</protein>
<evidence type="ECO:0000256" key="6">
    <source>
        <dbReference type="ARBA" id="ARBA00022679"/>
    </source>
</evidence>
<dbReference type="PROSITE" id="PS00107">
    <property type="entry name" value="PROTEIN_KINASE_ATP"/>
    <property type="match status" value="1"/>
</dbReference>
<dbReference type="Proteomes" id="UP000694402">
    <property type="component" value="Unassembled WGS sequence"/>
</dbReference>
<keyword evidence="7 11" id="KW-0547">Nucleotide-binding</keyword>
<proteinExistence type="inferred from homology"/>
<dbReference type="FunFam" id="1.10.167.10:FF:000009">
    <property type="entry name" value="G protein-coupled receptor kinase"/>
    <property type="match status" value="1"/>
</dbReference>
<dbReference type="GO" id="GO:0005737">
    <property type="term" value="C:cytoplasm"/>
    <property type="evidence" value="ECO:0007669"/>
    <property type="project" value="TreeGrafter"/>
</dbReference>
<feature type="domain" description="Protein kinase" evidence="13">
    <location>
        <begin position="176"/>
        <end position="433"/>
    </location>
</feature>
<dbReference type="GO" id="GO:0050254">
    <property type="term" value="F:rhodopsin kinase activity"/>
    <property type="evidence" value="ECO:0007669"/>
    <property type="project" value="UniProtKB-ARBA"/>
</dbReference>
<dbReference type="EC" id="2.7.11.16" evidence="3"/>
<dbReference type="GO" id="GO:0009966">
    <property type="term" value="P:regulation of signal transduction"/>
    <property type="evidence" value="ECO:0007669"/>
    <property type="project" value="TreeGrafter"/>
</dbReference>
<comment type="catalytic activity">
    <reaction evidence="1">
        <text>[G-protein-coupled receptor] + ATP = [G-protein-coupled receptor]-phosphate + ADP + H(+)</text>
        <dbReference type="Rhea" id="RHEA:12008"/>
        <dbReference type="Rhea" id="RHEA-COMP:11260"/>
        <dbReference type="Rhea" id="RHEA-COMP:11261"/>
        <dbReference type="ChEBI" id="CHEBI:15378"/>
        <dbReference type="ChEBI" id="CHEBI:30616"/>
        <dbReference type="ChEBI" id="CHEBI:43176"/>
        <dbReference type="ChEBI" id="CHEBI:68546"/>
        <dbReference type="ChEBI" id="CHEBI:456216"/>
        <dbReference type="EC" id="2.7.11.16"/>
    </reaction>
</comment>
<dbReference type="InterPro" id="IPR011009">
    <property type="entry name" value="Kinase-like_dom_sf"/>
</dbReference>
<dbReference type="PROSITE" id="PS00108">
    <property type="entry name" value="PROTEIN_KINASE_ST"/>
    <property type="match status" value="1"/>
</dbReference>
<evidence type="ECO:0000256" key="8">
    <source>
        <dbReference type="ARBA" id="ARBA00022777"/>
    </source>
</evidence>
<evidence type="ECO:0000256" key="4">
    <source>
        <dbReference type="ARBA" id="ARBA00022527"/>
    </source>
</evidence>
<dbReference type="InterPro" id="IPR044926">
    <property type="entry name" value="RGS_subdomain_2"/>
</dbReference>
<dbReference type="InterPro" id="IPR000961">
    <property type="entry name" value="AGC-kinase_C"/>
</dbReference>
<keyword evidence="12" id="KW-0175">Coiled coil</keyword>
<evidence type="ECO:0000256" key="1">
    <source>
        <dbReference type="ARBA" id="ARBA00001256"/>
    </source>
</evidence>
<dbReference type="SMART" id="SM00220">
    <property type="entry name" value="S_TKc"/>
    <property type="match status" value="1"/>
</dbReference>
<dbReference type="SUPFAM" id="SSF56112">
    <property type="entry name" value="Protein kinase-like (PK-like)"/>
    <property type="match status" value="1"/>
</dbReference>
<evidence type="ECO:0000256" key="2">
    <source>
        <dbReference type="ARBA" id="ARBA00009793"/>
    </source>
</evidence>
<evidence type="ECO:0000256" key="12">
    <source>
        <dbReference type="SAM" id="Coils"/>
    </source>
</evidence>
<dbReference type="InterPro" id="IPR008271">
    <property type="entry name" value="Ser/Thr_kinase_AS"/>
</dbReference>
<reference evidence="15" key="3">
    <citation type="submission" date="2025-09" db="UniProtKB">
        <authorList>
            <consortium name="Ensembl"/>
        </authorList>
    </citation>
    <scope>IDENTIFICATION</scope>
</reference>
<reference evidence="15" key="2">
    <citation type="submission" date="2025-08" db="UniProtKB">
        <authorList>
            <consortium name="Ensembl"/>
        </authorList>
    </citation>
    <scope>IDENTIFICATION</scope>
</reference>
<evidence type="ECO:0000256" key="11">
    <source>
        <dbReference type="PROSITE-ProRule" id="PRU10141"/>
    </source>
</evidence>
<dbReference type="InterPro" id="IPR017441">
    <property type="entry name" value="Protein_kinase_ATP_BS"/>
</dbReference>
<dbReference type="SMART" id="SM00315">
    <property type="entry name" value="RGS"/>
    <property type="match status" value="1"/>
</dbReference>
<evidence type="ECO:0000256" key="3">
    <source>
        <dbReference type="ARBA" id="ARBA00012433"/>
    </source>
</evidence>
<dbReference type="PANTHER" id="PTHR24355:SF26">
    <property type="entry name" value="G PROTEIN-COUPLED RECEPTOR KINASE"/>
    <property type="match status" value="1"/>
</dbReference>
<dbReference type="PROSITE" id="PS50132">
    <property type="entry name" value="RGS"/>
    <property type="match status" value="1"/>
</dbReference>
<evidence type="ECO:0000256" key="7">
    <source>
        <dbReference type="ARBA" id="ARBA00022741"/>
    </source>
</evidence>
<feature type="binding site" evidence="11">
    <location>
        <position position="214"/>
    </location>
    <ligand>
        <name>ATP</name>
        <dbReference type="ChEBI" id="CHEBI:30616"/>
    </ligand>
</feature>
<dbReference type="FunFam" id="1.10.510.10:FF:000074">
    <property type="entry name" value="G protein-coupled receptor kinase"/>
    <property type="match status" value="1"/>
</dbReference>
<evidence type="ECO:0000256" key="5">
    <source>
        <dbReference type="ARBA" id="ARBA00022553"/>
    </source>
</evidence>
<dbReference type="SUPFAM" id="SSF48097">
    <property type="entry name" value="Regulator of G-protein signaling, RGS"/>
    <property type="match status" value="1"/>
</dbReference>
<keyword evidence="5" id="KW-0597">Phosphoprotein</keyword>